<comment type="caution">
    <text evidence="4">The sequence shown here is derived from an EMBL/GenBank/DDBJ whole genome shotgun (WGS) entry which is preliminary data.</text>
</comment>
<dbReference type="OrthoDB" id="41532at2759"/>
<dbReference type="EMBL" id="CAJVPD010000177">
    <property type="protein sequence ID" value="CAG8362316.1"/>
    <property type="molecule type" value="Genomic_DNA"/>
</dbReference>
<dbReference type="CDD" id="cd04301">
    <property type="entry name" value="NAT_SF"/>
    <property type="match status" value="1"/>
</dbReference>
<accession>A0A9W4IYQ6</accession>
<proteinExistence type="predicted"/>
<keyword evidence="2" id="KW-0012">Acyltransferase</keyword>
<dbReference type="PANTHER" id="PTHR43420">
    <property type="entry name" value="ACETYLTRANSFERASE"/>
    <property type="match status" value="1"/>
</dbReference>
<dbReference type="InterPro" id="IPR050680">
    <property type="entry name" value="YpeA/RimI_acetyltransf"/>
</dbReference>
<dbReference type="InterPro" id="IPR016181">
    <property type="entry name" value="Acyl_CoA_acyltransferase"/>
</dbReference>
<dbReference type="SUPFAM" id="SSF55729">
    <property type="entry name" value="Acyl-CoA N-acyltransferases (Nat)"/>
    <property type="match status" value="1"/>
</dbReference>
<evidence type="ECO:0000313" key="5">
    <source>
        <dbReference type="Proteomes" id="UP001152592"/>
    </source>
</evidence>
<dbReference type="InterPro" id="IPR000182">
    <property type="entry name" value="GNAT_dom"/>
</dbReference>
<dbReference type="Pfam" id="PF00583">
    <property type="entry name" value="Acetyltransf_1"/>
    <property type="match status" value="1"/>
</dbReference>
<evidence type="ECO:0000256" key="2">
    <source>
        <dbReference type="ARBA" id="ARBA00023315"/>
    </source>
</evidence>
<keyword evidence="1" id="KW-0808">Transferase</keyword>
<dbReference type="GO" id="GO:0016747">
    <property type="term" value="F:acyltransferase activity, transferring groups other than amino-acyl groups"/>
    <property type="evidence" value="ECO:0007669"/>
    <property type="project" value="InterPro"/>
</dbReference>
<feature type="domain" description="N-acetyltransferase" evidence="3">
    <location>
        <begin position="116"/>
        <end position="182"/>
    </location>
</feature>
<gene>
    <name evidence="4" type="ORF">PSALAMII_LOCUS3761</name>
</gene>
<reference evidence="4" key="1">
    <citation type="submission" date="2021-07" db="EMBL/GenBank/DDBJ databases">
        <authorList>
            <person name="Branca A.L. A."/>
        </authorList>
    </citation>
    <scope>NUCLEOTIDE SEQUENCE</scope>
</reference>
<protein>
    <recommendedName>
        <fullName evidence="3">N-acetyltransferase domain-containing protein</fullName>
    </recommendedName>
</protein>
<dbReference type="Gene3D" id="3.40.630.30">
    <property type="match status" value="1"/>
</dbReference>
<evidence type="ECO:0000256" key="1">
    <source>
        <dbReference type="ARBA" id="ARBA00022679"/>
    </source>
</evidence>
<evidence type="ECO:0000259" key="3">
    <source>
        <dbReference type="Pfam" id="PF00583"/>
    </source>
</evidence>
<evidence type="ECO:0000313" key="4">
    <source>
        <dbReference type="EMBL" id="CAG8362316.1"/>
    </source>
</evidence>
<dbReference type="PANTHER" id="PTHR43420:SF47">
    <property type="entry name" value="N-ACETYLTRANSFERASE DOMAIN-CONTAINING PROTEIN"/>
    <property type="match status" value="1"/>
</dbReference>
<name>A0A9W4IYQ6_9EURO</name>
<dbReference type="Proteomes" id="UP001152592">
    <property type="component" value="Unassembled WGS sequence"/>
</dbReference>
<sequence length="227" mass="25181">MASPRFSYSYFPISKSDGVAISAQKQRALRLKALQTSPNSFSSTYDLESKFTNTDWQSLITSPDRIIFICAATPLNPDDSTAGEPEWVGQVTLRGPMSKQDFELPEEAGQPAQKPDDQEERWQMLSLFTLPEHRGQSLGAKLCQSAMDYLQSYRSAPQGVQVRLIIKAGNLGTIKFYERLGFTSAGMATLVEALVANGDESLLPEDLSGAKWTDRYGLIMITRLVRC</sequence>
<organism evidence="4 5">
    <name type="scientific">Penicillium salamii</name>
    <dbReference type="NCBI Taxonomy" id="1612424"/>
    <lineage>
        <taxon>Eukaryota</taxon>
        <taxon>Fungi</taxon>
        <taxon>Dikarya</taxon>
        <taxon>Ascomycota</taxon>
        <taxon>Pezizomycotina</taxon>
        <taxon>Eurotiomycetes</taxon>
        <taxon>Eurotiomycetidae</taxon>
        <taxon>Eurotiales</taxon>
        <taxon>Aspergillaceae</taxon>
        <taxon>Penicillium</taxon>
    </lineage>
</organism>
<dbReference type="AlphaFoldDB" id="A0A9W4IYQ6"/>